<reference evidence="1" key="1">
    <citation type="submission" date="2018-05" db="EMBL/GenBank/DDBJ databases">
        <authorList>
            <person name="Lanie J.A."/>
            <person name="Ng W.-L."/>
            <person name="Kazmierczak K.M."/>
            <person name="Andrzejewski T.M."/>
            <person name="Davidsen T.M."/>
            <person name="Wayne K.J."/>
            <person name="Tettelin H."/>
            <person name="Glass J.I."/>
            <person name="Rusch D."/>
            <person name="Podicherti R."/>
            <person name="Tsui H.-C.T."/>
            <person name="Winkler M.E."/>
        </authorList>
    </citation>
    <scope>NUCLEOTIDE SEQUENCE</scope>
</reference>
<name>A0A382CXX2_9ZZZZ</name>
<dbReference type="EMBL" id="UINC01036687">
    <property type="protein sequence ID" value="SVB31030.1"/>
    <property type="molecule type" value="Genomic_DNA"/>
</dbReference>
<gene>
    <name evidence="1" type="ORF">METZ01_LOCUS183884</name>
</gene>
<accession>A0A382CXX2</accession>
<protein>
    <submittedName>
        <fullName evidence="1">Uncharacterized protein</fullName>
    </submittedName>
</protein>
<dbReference type="AlphaFoldDB" id="A0A382CXX2"/>
<sequence length="22" mass="2506">MFEIQQMGEQKVKIVGEKPTAN</sequence>
<evidence type="ECO:0000313" key="1">
    <source>
        <dbReference type="EMBL" id="SVB31030.1"/>
    </source>
</evidence>
<proteinExistence type="predicted"/>
<organism evidence="1">
    <name type="scientific">marine metagenome</name>
    <dbReference type="NCBI Taxonomy" id="408172"/>
    <lineage>
        <taxon>unclassified sequences</taxon>
        <taxon>metagenomes</taxon>
        <taxon>ecological metagenomes</taxon>
    </lineage>
</organism>